<dbReference type="InterPro" id="IPR000700">
    <property type="entry name" value="PAS-assoc_C"/>
</dbReference>
<dbReference type="InterPro" id="IPR013767">
    <property type="entry name" value="PAS_fold"/>
</dbReference>
<dbReference type="EMBL" id="SRID01000421">
    <property type="protein sequence ID" value="TGA91405.1"/>
    <property type="molecule type" value="Genomic_DNA"/>
</dbReference>
<feature type="region of interest" description="Disordered" evidence="2">
    <location>
        <begin position="103"/>
        <end position="135"/>
    </location>
</feature>
<dbReference type="SUPFAM" id="SSF55874">
    <property type="entry name" value="ATPase domain of HSP90 chaperone/DNA topoisomerase II/histidine kinase"/>
    <property type="match status" value="1"/>
</dbReference>
<keyword evidence="1" id="KW-0378">Hydrolase</keyword>
<dbReference type="SUPFAM" id="SSF55785">
    <property type="entry name" value="PYP-like sensor domain (PAS domain)"/>
    <property type="match status" value="2"/>
</dbReference>
<feature type="domain" description="PAC" evidence="4">
    <location>
        <begin position="231"/>
        <end position="283"/>
    </location>
</feature>
<dbReference type="FunFam" id="3.30.565.10:FF:000028">
    <property type="entry name" value="PAS sensor protein"/>
    <property type="match status" value="1"/>
</dbReference>
<dbReference type="InterPro" id="IPR003018">
    <property type="entry name" value="GAF"/>
</dbReference>
<dbReference type="Gene3D" id="3.30.450.20">
    <property type="entry name" value="PAS domain"/>
    <property type="match status" value="2"/>
</dbReference>
<dbReference type="InterPro" id="IPR001932">
    <property type="entry name" value="PPM-type_phosphatase-like_dom"/>
</dbReference>
<dbReference type="Gene3D" id="3.60.40.10">
    <property type="entry name" value="PPM-type phosphatase domain"/>
    <property type="match status" value="1"/>
</dbReference>
<dbReference type="InterPro" id="IPR036457">
    <property type="entry name" value="PPM-type-like_dom_sf"/>
</dbReference>
<dbReference type="SUPFAM" id="SSF55781">
    <property type="entry name" value="GAF domain-like"/>
    <property type="match status" value="1"/>
</dbReference>
<keyword evidence="6" id="KW-1185">Reference proteome</keyword>
<comment type="caution">
    <text evidence="5">The sequence shown here is derived from an EMBL/GenBank/DDBJ whole genome shotgun (WGS) entry which is preliminary data.</text>
</comment>
<dbReference type="SUPFAM" id="SSF81606">
    <property type="entry name" value="PP2C-like"/>
    <property type="match status" value="1"/>
</dbReference>
<dbReference type="InterPro" id="IPR035965">
    <property type="entry name" value="PAS-like_dom_sf"/>
</dbReference>
<evidence type="ECO:0000313" key="6">
    <source>
        <dbReference type="Proteomes" id="UP000297948"/>
    </source>
</evidence>
<gene>
    <name evidence="5" type="ORF">E4099_28210</name>
</gene>
<feature type="domain" description="PAS" evidence="3">
    <location>
        <begin position="26"/>
        <end position="60"/>
    </location>
</feature>
<dbReference type="GO" id="GO:0016791">
    <property type="term" value="F:phosphatase activity"/>
    <property type="evidence" value="ECO:0007669"/>
    <property type="project" value="TreeGrafter"/>
</dbReference>
<dbReference type="Pfam" id="PF08448">
    <property type="entry name" value="PAS_4"/>
    <property type="match status" value="1"/>
</dbReference>
<dbReference type="Pfam" id="PF00989">
    <property type="entry name" value="PAS"/>
    <property type="match status" value="1"/>
</dbReference>
<evidence type="ECO:0000259" key="4">
    <source>
        <dbReference type="PROSITE" id="PS50113"/>
    </source>
</evidence>
<dbReference type="InterPro" id="IPR029016">
    <property type="entry name" value="GAF-like_dom_sf"/>
</dbReference>
<dbReference type="CDD" id="cd16936">
    <property type="entry name" value="HATPase_RsbW-like"/>
    <property type="match status" value="1"/>
</dbReference>
<evidence type="ECO:0000313" key="5">
    <source>
        <dbReference type="EMBL" id="TGA91405.1"/>
    </source>
</evidence>
<proteinExistence type="predicted"/>
<evidence type="ECO:0000259" key="3">
    <source>
        <dbReference type="PROSITE" id="PS50112"/>
    </source>
</evidence>
<dbReference type="InterPro" id="IPR000014">
    <property type="entry name" value="PAS"/>
</dbReference>
<dbReference type="PANTHER" id="PTHR43156:SF2">
    <property type="entry name" value="STAGE II SPORULATION PROTEIN E"/>
    <property type="match status" value="1"/>
</dbReference>
<dbReference type="PROSITE" id="PS50112">
    <property type="entry name" value="PAS"/>
    <property type="match status" value="1"/>
</dbReference>
<dbReference type="Pfam" id="PF13581">
    <property type="entry name" value="HATPase_c_2"/>
    <property type="match status" value="1"/>
</dbReference>
<dbReference type="InterPro" id="IPR036890">
    <property type="entry name" value="HATPase_C_sf"/>
</dbReference>
<accession>A0A4Z0G5R2</accession>
<dbReference type="NCBIfam" id="TIGR00229">
    <property type="entry name" value="sensory_box"/>
    <property type="match status" value="1"/>
</dbReference>
<dbReference type="InterPro" id="IPR013656">
    <property type="entry name" value="PAS_4"/>
</dbReference>
<dbReference type="SMART" id="SM00091">
    <property type="entry name" value="PAS"/>
    <property type="match status" value="2"/>
</dbReference>
<evidence type="ECO:0000256" key="2">
    <source>
        <dbReference type="SAM" id="MobiDB-lite"/>
    </source>
</evidence>
<dbReference type="Pfam" id="PF01590">
    <property type="entry name" value="GAF"/>
    <property type="match status" value="1"/>
</dbReference>
<dbReference type="Gene3D" id="3.30.450.40">
    <property type="match status" value="1"/>
</dbReference>
<sequence length="862" mass="91806">MGCVRMRSALGGDDYPFAVYNTGAAVVDAAGTVVAWTSAAEECLGHRAEEVCGRPVAELLAGPIHRDETLGRRTDRIWDGRAPLRHREGGVVELGFRVVPLQEGTDAQPGTPPGDAPAADGDAPEPGGPSPWPGRHGGRYLVLCAPYELVTRWRQEHALAGELFEQNRIGLALFDAELRLMRTNTPLLPYTGVPDRLAGHRLGDFLWAQDVTAAEELLRRVLETGEPVVNFTTRVRTVDDPRSGAMLRIMAFPLQEPSGRLLGVAALYQDVTEEHRSRERIAVLHRATAVLGGSLSAQQTGEDLAAALAPALADTVAVDVAEPVFTGGEPVPHRLERTALRRTAVTGEGGDALRANLVPLLSDLRDGPHSPPTTGLGTLVTGLDLVAVGDPPPEWAIAVPGVRSAMSVPLITRDTVMGNVTLWRTAAGRPAFDGHDLELVQEIASRAALALDNVRRYTREHLAAVSLQRSLLPPAISDTAAVRTASVYLPADPVGGVSGDWYDVIPLSSARVALVVGDVVGHGLPATAAMARLRTAVRTLADLDPDPDELLAHLDDLVHQLAMTGEPGEHTGQTEAADDARPLELSAWGREHGPAPGDADGSYAATCLYAVYDPVNGRCSLASAGHPPPALLDVDGSVRYLDMSPGPPLGVGGLPFEKTVMELPPGSVLALYTDGLLERGAGDVDEGMERLRKRLMQSGALNRPLHDAAREIVAALPPARLPDDVTLLVAGVRRLPAGDTVWWALTADPAVVAQARELVSTQLTEWGLEALVFTTELVVSELVTNAIRYAGGPVQLRLIRTDVLTCEVSDPSSSQPRMRRARVTEEGGRGLYLVAQLSTRWGSRYTRAGKTIWAEQALPPAV</sequence>
<dbReference type="OrthoDB" id="118142at2"/>
<dbReference type="SMART" id="SM00331">
    <property type="entry name" value="PP2C_SIG"/>
    <property type="match status" value="1"/>
</dbReference>
<organism evidence="5 6">
    <name type="scientific">Streptomyces palmae</name>
    <dbReference type="NCBI Taxonomy" id="1701085"/>
    <lineage>
        <taxon>Bacteria</taxon>
        <taxon>Bacillati</taxon>
        <taxon>Actinomycetota</taxon>
        <taxon>Actinomycetes</taxon>
        <taxon>Kitasatosporales</taxon>
        <taxon>Streptomycetaceae</taxon>
        <taxon>Streptomyces</taxon>
    </lineage>
</organism>
<reference evidence="5 6" key="1">
    <citation type="submission" date="2019-03" db="EMBL/GenBank/DDBJ databases">
        <authorList>
            <person name="Gonzalez-Pimentel J.L."/>
        </authorList>
    </citation>
    <scope>NUCLEOTIDE SEQUENCE [LARGE SCALE GENOMIC DNA]</scope>
    <source>
        <strain evidence="5 6">JCM 31289</strain>
    </source>
</reference>
<dbReference type="InterPro" id="IPR052016">
    <property type="entry name" value="Bact_Sigma-Reg"/>
</dbReference>
<dbReference type="Pfam" id="PF07228">
    <property type="entry name" value="SpoIIE"/>
    <property type="match status" value="1"/>
</dbReference>
<dbReference type="CDD" id="cd00130">
    <property type="entry name" value="PAS"/>
    <property type="match status" value="1"/>
</dbReference>
<dbReference type="PANTHER" id="PTHR43156">
    <property type="entry name" value="STAGE II SPORULATION PROTEIN E-RELATED"/>
    <property type="match status" value="1"/>
</dbReference>
<dbReference type="InterPro" id="IPR003594">
    <property type="entry name" value="HATPase_dom"/>
</dbReference>
<dbReference type="AlphaFoldDB" id="A0A4Z0G5R2"/>
<dbReference type="Proteomes" id="UP000297948">
    <property type="component" value="Unassembled WGS sequence"/>
</dbReference>
<dbReference type="Gene3D" id="3.30.565.10">
    <property type="entry name" value="Histidine kinase-like ATPase, C-terminal domain"/>
    <property type="match status" value="1"/>
</dbReference>
<dbReference type="PROSITE" id="PS50113">
    <property type="entry name" value="PAC"/>
    <property type="match status" value="1"/>
</dbReference>
<evidence type="ECO:0000256" key="1">
    <source>
        <dbReference type="ARBA" id="ARBA00022801"/>
    </source>
</evidence>
<feature type="compositionally biased region" description="Low complexity" evidence="2">
    <location>
        <begin position="116"/>
        <end position="125"/>
    </location>
</feature>
<protein>
    <submittedName>
        <fullName evidence="5">PAS domain S-box protein</fullName>
    </submittedName>
</protein>
<dbReference type="GO" id="GO:0006355">
    <property type="term" value="P:regulation of DNA-templated transcription"/>
    <property type="evidence" value="ECO:0007669"/>
    <property type="project" value="InterPro"/>
</dbReference>
<name>A0A4Z0G5R2_9ACTN</name>